<evidence type="ECO:0000256" key="4">
    <source>
        <dbReference type="ARBA" id="ARBA00022603"/>
    </source>
</evidence>
<dbReference type="GO" id="GO:0006285">
    <property type="term" value="P:base-excision repair, AP site formation"/>
    <property type="evidence" value="ECO:0007669"/>
    <property type="project" value="TreeGrafter"/>
</dbReference>
<dbReference type="Pfam" id="PF06029">
    <property type="entry name" value="AlkA_N"/>
    <property type="match status" value="1"/>
</dbReference>
<dbReference type="SUPFAM" id="SSF55945">
    <property type="entry name" value="TATA-box binding protein-like"/>
    <property type="match status" value="1"/>
</dbReference>
<dbReference type="InterPro" id="IPR009057">
    <property type="entry name" value="Homeodomain-like_sf"/>
</dbReference>
<evidence type="ECO:0000256" key="13">
    <source>
        <dbReference type="ARBA" id="ARBA00023204"/>
    </source>
</evidence>
<dbReference type="InterPro" id="IPR018060">
    <property type="entry name" value="HTH_AraC"/>
</dbReference>
<feature type="domain" description="HTH araC/xylS-type" evidence="14">
    <location>
        <begin position="97"/>
        <end position="195"/>
    </location>
</feature>
<evidence type="ECO:0000256" key="1">
    <source>
        <dbReference type="ARBA" id="ARBA00000086"/>
    </source>
</evidence>
<dbReference type="GO" id="GO:0032993">
    <property type="term" value="C:protein-DNA complex"/>
    <property type="evidence" value="ECO:0007669"/>
    <property type="project" value="TreeGrafter"/>
</dbReference>
<comment type="cofactor">
    <cofactor evidence="2">
        <name>Zn(2+)</name>
        <dbReference type="ChEBI" id="CHEBI:29105"/>
    </cofactor>
</comment>
<keyword evidence="9" id="KW-0805">Transcription regulation</keyword>
<dbReference type="InterPro" id="IPR051912">
    <property type="entry name" value="Alkylbase_DNA_Glycosylase/TA"/>
</dbReference>
<evidence type="ECO:0000256" key="3">
    <source>
        <dbReference type="ARBA" id="ARBA00012000"/>
    </source>
</evidence>
<keyword evidence="13" id="KW-0234">DNA repair</keyword>
<keyword evidence="4" id="KW-0489">Methyltransferase</keyword>
<keyword evidence="8" id="KW-0862">Zinc</keyword>
<evidence type="ECO:0000256" key="6">
    <source>
        <dbReference type="ARBA" id="ARBA00022723"/>
    </source>
</evidence>
<dbReference type="KEGG" id="sgrg:L0C25_01140"/>
<accession>A0AA46YLL5</accession>
<dbReference type="SUPFAM" id="SSF48150">
    <property type="entry name" value="DNA-glycosylase"/>
    <property type="match status" value="1"/>
</dbReference>
<keyword evidence="5" id="KW-0808">Transferase</keyword>
<evidence type="ECO:0000313" key="16">
    <source>
        <dbReference type="Proteomes" id="UP001164390"/>
    </source>
</evidence>
<evidence type="ECO:0000256" key="7">
    <source>
        <dbReference type="ARBA" id="ARBA00022763"/>
    </source>
</evidence>
<dbReference type="GO" id="GO:0008725">
    <property type="term" value="F:DNA-3-methyladenine glycosylase activity"/>
    <property type="evidence" value="ECO:0007669"/>
    <property type="project" value="TreeGrafter"/>
</dbReference>
<dbReference type="SMART" id="SM00342">
    <property type="entry name" value="HTH_ARAC"/>
    <property type="match status" value="1"/>
</dbReference>
<keyword evidence="10" id="KW-0238">DNA-binding</keyword>
<dbReference type="InterPro" id="IPR035451">
    <property type="entry name" value="Ada-like_dom_sf"/>
</dbReference>
<dbReference type="InterPro" id="IPR004026">
    <property type="entry name" value="Ada_DNA_repair_Zn-bd"/>
</dbReference>
<dbReference type="InterPro" id="IPR037046">
    <property type="entry name" value="AlkA_N_sf"/>
</dbReference>
<gene>
    <name evidence="15" type="ORF">L0C25_01140</name>
</gene>
<dbReference type="GO" id="GO:0006307">
    <property type="term" value="P:DNA alkylation repair"/>
    <property type="evidence" value="ECO:0007669"/>
    <property type="project" value="TreeGrafter"/>
</dbReference>
<dbReference type="RefSeq" id="WP_271634539.1">
    <property type="nucleotide sequence ID" value="NZ_CP094970.1"/>
</dbReference>
<dbReference type="GO" id="GO:0043565">
    <property type="term" value="F:sequence-specific DNA binding"/>
    <property type="evidence" value="ECO:0007669"/>
    <property type="project" value="InterPro"/>
</dbReference>
<keyword evidence="7" id="KW-0227">DNA damage</keyword>
<evidence type="ECO:0000256" key="8">
    <source>
        <dbReference type="ARBA" id="ARBA00022833"/>
    </source>
</evidence>
<dbReference type="InterPro" id="IPR018062">
    <property type="entry name" value="HTH_AraC-typ_CS"/>
</dbReference>
<evidence type="ECO:0000256" key="5">
    <source>
        <dbReference type="ARBA" id="ARBA00022679"/>
    </source>
</evidence>
<evidence type="ECO:0000256" key="12">
    <source>
        <dbReference type="ARBA" id="ARBA00023163"/>
    </source>
</evidence>
<evidence type="ECO:0000256" key="9">
    <source>
        <dbReference type="ARBA" id="ARBA00023015"/>
    </source>
</evidence>
<sequence>MTTIMTGAELDPDEHARLYRAAASRDARFDGVFFVAVRTTGIYCRPSCPAVTPKSSNVTFHRTAASAHESGYRACRRCRPDTTPGSPEWDVRADAAGRAMRLIRDGVVERDGVDGLADTLGYSTRHLNRMLTAELGAGPLALARSQRAATARTLIETTSMTFADVAFAAGFASVRQFNDTIRQVYAASPSQLRASRRTFSGGGQLSLRLPVRQPFDSRRVLDFLAARAVPGVEAVRGDTYARVLRLHHGTSVVSLRVRDDSVTMAPAMHDLRDLAAAVQRCRQLLDLDADALAIDDVLGADESLAPLVRSAPGLRVPGHVDGFEVAVRAILGQQVSVAGARTTAAKLAERFGDAIESDAATGLVRAFPAAATIAAADPADLGVPRQRGRALVGLAAAVASGQLALDPGADREETRERLLAVPGIGPWTAAYIAMRALSDPDVFLDADLVVRKAMRSIGADASQVERWAPWRSYAVLHLWRQESENGASR</sequence>
<dbReference type="Gene3D" id="1.10.10.60">
    <property type="entry name" value="Homeodomain-like"/>
    <property type="match status" value="1"/>
</dbReference>
<dbReference type="InterPro" id="IPR010316">
    <property type="entry name" value="AlkA_N"/>
</dbReference>
<dbReference type="InterPro" id="IPR023170">
    <property type="entry name" value="HhH_base_excis_C"/>
</dbReference>
<evidence type="ECO:0000256" key="11">
    <source>
        <dbReference type="ARBA" id="ARBA00023159"/>
    </source>
</evidence>
<dbReference type="FunFam" id="3.40.10.10:FF:000001">
    <property type="entry name" value="DNA-3-methyladenine glycosylase 2"/>
    <property type="match status" value="1"/>
</dbReference>
<dbReference type="SUPFAM" id="SSF46689">
    <property type="entry name" value="Homeodomain-like"/>
    <property type="match status" value="1"/>
</dbReference>
<evidence type="ECO:0000256" key="10">
    <source>
        <dbReference type="ARBA" id="ARBA00023125"/>
    </source>
</evidence>
<dbReference type="Gene3D" id="1.10.1670.10">
    <property type="entry name" value="Helix-hairpin-Helix base-excision DNA repair enzymes (C-terminal)"/>
    <property type="match status" value="1"/>
</dbReference>
<dbReference type="InterPro" id="IPR011257">
    <property type="entry name" value="DNA_glycosylase"/>
</dbReference>
<comment type="catalytic activity">
    <reaction evidence="1">
        <text>Hydrolysis of alkylated DNA, releasing 3-methyladenine, 3-methylguanine, 7-methylguanine and 7-methyladenine.</text>
        <dbReference type="EC" id="3.2.2.21"/>
    </reaction>
</comment>
<dbReference type="AlphaFoldDB" id="A0AA46YLL5"/>
<dbReference type="Pfam" id="PF02805">
    <property type="entry name" value="Ada_Zn_binding"/>
    <property type="match status" value="1"/>
</dbReference>
<dbReference type="EC" id="3.2.2.21" evidence="3"/>
<keyword evidence="11" id="KW-0010">Activator</keyword>
<dbReference type="Gene3D" id="3.40.10.10">
    <property type="entry name" value="DNA Methylphosphotriester Repair Domain"/>
    <property type="match status" value="1"/>
</dbReference>
<dbReference type="GO" id="GO:0032259">
    <property type="term" value="P:methylation"/>
    <property type="evidence" value="ECO:0007669"/>
    <property type="project" value="UniProtKB-KW"/>
</dbReference>
<dbReference type="InterPro" id="IPR003265">
    <property type="entry name" value="HhH-GPD_domain"/>
</dbReference>
<name>A0AA46YLL5_9ACTN</name>
<proteinExistence type="predicted"/>
<dbReference type="GO" id="GO:0008270">
    <property type="term" value="F:zinc ion binding"/>
    <property type="evidence" value="ECO:0007669"/>
    <property type="project" value="InterPro"/>
</dbReference>
<dbReference type="GO" id="GO:0032131">
    <property type="term" value="F:alkylated DNA binding"/>
    <property type="evidence" value="ECO:0007669"/>
    <property type="project" value="TreeGrafter"/>
</dbReference>
<dbReference type="EMBL" id="CP094970">
    <property type="protein sequence ID" value="UYM05714.1"/>
    <property type="molecule type" value="Genomic_DNA"/>
</dbReference>
<dbReference type="PROSITE" id="PS01124">
    <property type="entry name" value="HTH_ARAC_FAMILY_2"/>
    <property type="match status" value="1"/>
</dbReference>
<reference evidence="15" key="1">
    <citation type="submission" date="2022-01" db="EMBL/GenBank/DDBJ databases">
        <title>Nocardioidaceae gen. sp. A5X3R13.</title>
        <authorList>
            <person name="Lopez Marin M.A."/>
            <person name="Uhlik O."/>
        </authorList>
    </citation>
    <scope>NUCLEOTIDE SEQUENCE</scope>
    <source>
        <strain evidence="15">A5X3R13</strain>
    </source>
</reference>
<dbReference type="Gene3D" id="3.30.310.20">
    <property type="entry name" value="DNA-3-methyladenine glycosylase AlkA, N-terminal domain"/>
    <property type="match status" value="1"/>
</dbReference>
<organism evidence="15 16">
    <name type="scientific">Solicola gregarius</name>
    <dbReference type="NCBI Taxonomy" id="2908642"/>
    <lineage>
        <taxon>Bacteria</taxon>
        <taxon>Bacillati</taxon>
        <taxon>Actinomycetota</taxon>
        <taxon>Actinomycetes</taxon>
        <taxon>Propionibacteriales</taxon>
        <taxon>Nocardioidaceae</taxon>
        <taxon>Solicola</taxon>
    </lineage>
</organism>
<dbReference type="CDD" id="cd00056">
    <property type="entry name" value="ENDO3c"/>
    <property type="match status" value="1"/>
</dbReference>
<dbReference type="PROSITE" id="PS00041">
    <property type="entry name" value="HTH_ARAC_FAMILY_1"/>
    <property type="match status" value="1"/>
</dbReference>
<protein>
    <recommendedName>
        <fullName evidence="3">DNA-3-methyladenine glycosylase II</fullName>
        <ecNumber evidence="3">3.2.2.21</ecNumber>
    </recommendedName>
</protein>
<keyword evidence="6" id="KW-0479">Metal-binding</keyword>
<dbReference type="GO" id="GO:0043916">
    <property type="term" value="F:DNA-7-methylguanine glycosylase activity"/>
    <property type="evidence" value="ECO:0007669"/>
    <property type="project" value="TreeGrafter"/>
</dbReference>
<dbReference type="PANTHER" id="PTHR43003:SF13">
    <property type="entry name" value="DNA-3-METHYLADENINE GLYCOSYLASE 2"/>
    <property type="match status" value="1"/>
</dbReference>
<evidence type="ECO:0000256" key="2">
    <source>
        <dbReference type="ARBA" id="ARBA00001947"/>
    </source>
</evidence>
<evidence type="ECO:0000259" key="14">
    <source>
        <dbReference type="PROSITE" id="PS01124"/>
    </source>
</evidence>
<dbReference type="SMART" id="SM01009">
    <property type="entry name" value="AlkA_N"/>
    <property type="match status" value="1"/>
</dbReference>
<dbReference type="Pfam" id="PF12833">
    <property type="entry name" value="HTH_18"/>
    <property type="match status" value="1"/>
</dbReference>
<keyword evidence="16" id="KW-1185">Reference proteome</keyword>
<keyword evidence="12" id="KW-0804">Transcription</keyword>
<dbReference type="GO" id="GO:0003700">
    <property type="term" value="F:DNA-binding transcription factor activity"/>
    <property type="evidence" value="ECO:0007669"/>
    <property type="project" value="InterPro"/>
</dbReference>
<dbReference type="SUPFAM" id="SSF57884">
    <property type="entry name" value="Ada DNA repair protein, N-terminal domain (N-Ada 10)"/>
    <property type="match status" value="1"/>
</dbReference>
<dbReference type="PANTHER" id="PTHR43003">
    <property type="entry name" value="DNA-3-METHYLADENINE GLYCOSYLASE"/>
    <property type="match status" value="1"/>
</dbReference>
<dbReference type="Gene3D" id="1.10.340.30">
    <property type="entry name" value="Hypothetical protein, domain 2"/>
    <property type="match status" value="1"/>
</dbReference>
<dbReference type="GO" id="GO:0005737">
    <property type="term" value="C:cytoplasm"/>
    <property type="evidence" value="ECO:0007669"/>
    <property type="project" value="TreeGrafter"/>
</dbReference>
<evidence type="ECO:0000313" key="15">
    <source>
        <dbReference type="EMBL" id="UYM05714.1"/>
    </source>
</evidence>
<dbReference type="GO" id="GO:0008168">
    <property type="term" value="F:methyltransferase activity"/>
    <property type="evidence" value="ECO:0007669"/>
    <property type="project" value="UniProtKB-KW"/>
</dbReference>
<dbReference type="SMART" id="SM00478">
    <property type="entry name" value="ENDO3c"/>
    <property type="match status" value="1"/>
</dbReference>
<dbReference type="Proteomes" id="UP001164390">
    <property type="component" value="Chromosome"/>
</dbReference>